<evidence type="ECO:0000313" key="4">
    <source>
        <dbReference type="Proteomes" id="UP000251135"/>
    </source>
</evidence>
<accession>A0A363D5Q6</accession>
<dbReference type="Gene3D" id="3.30.1330.20">
    <property type="entry name" value="Tubulin/FtsZ, C-terminal domain"/>
    <property type="match status" value="1"/>
</dbReference>
<dbReference type="RefSeq" id="WP_108557741.1">
    <property type="nucleotide sequence ID" value="NZ_MUXE01000001.1"/>
</dbReference>
<protein>
    <recommendedName>
        <fullName evidence="5">Cell division protein FtsZ C-terminal domain-containing protein</fullName>
    </recommendedName>
</protein>
<name>A0A363D5Q6_9BACT</name>
<dbReference type="GO" id="GO:0005525">
    <property type="term" value="F:GTP binding"/>
    <property type="evidence" value="ECO:0007669"/>
    <property type="project" value="UniProtKB-KW"/>
</dbReference>
<gene>
    <name evidence="3" type="ORF">B0174_00850</name>
</gene>
<evidence type="ECO:0000256" key="1">
    <source>
        <dbReference type="ARBA" id="ARBA00022741"/>
    </source>
</evidence>
<evidence type="ECO:0008006" key="5">
    <source>
        <dbReference type="Google" id="ProtNLM"/>
    </source>
</evidence>
<proteinExistence type="predicted"/>
<keyword evidence="2" id="KW-0342">GTP-binding</keyword>
<keyword evidence="1" id="KW-0547">Nucleotide-binding</keyword>
<dbReference type="EMBL" id="MUXE01000001">
    <property type="protein sequence ID" value="PUE66632.1"/>
    <property type="molecule type" value="Genomic_DNA"/>
</dbReference>
<keyword evidence="4" id="KW-1185">Reference proteome</keyword>
<evidence type="ECO:0000313" key="3">
    <source>
        <dbReference type="EMBL" id="PUE66632.1"/>
    </source>
</evidence>
<evidence type="ECO:0000256" key="2">
    <source>
        <dbReference type="ARBA" id="ARBA00023134"/>
    </source>
</evidence>
<dbReference type="Proteomes" id="UP000251135">
    <property type="component" value="Unassembled WGS sequence"/>
</dbReference>
<dbReference type="InterPro" id="IPR037103">
    <property type="entry name" value="Tubulin/FtsZ-like_C"/>
</dbReference>
<sequence>MSLDTAKNDLQDLQTILSKIGRVAGYVKVFNVEDNITSDIQKEFSNEVKSAKGIYLEFEILPTSSIVAVNDVMCFINNNIDENCEVIFTTQTNEDLPQNSIKCKILFTGLV</sequence>
<reference evidence="3 4" key="1">
    <citation type="submission" date="2017-02" db="EMBL/GenBank/DDBJ databases">
        <title>Arcobacter caeni sp. nov, a new Arcobacter species isolated from reclaimed water.</title>
        <authorList>
            <person name="Figueras M.J."/>
            <person name="Perez-Cataluna A."/>
            <person name="Salas-Masso N."/>
        </authorList>
    </citation>
    <scope>NUCLEOTIDE SEQUENCE [LARGE SCALE GENOMIC DNA]</scope>
    <source>
        <strain evidence="3 4">RW17-10</strain>
    </source>
</reference>
<dbReference type="OrthoDB" id="5365689at2"/>
<organism evidence="3 4">
    <name type="scientific">Arcobacter caeni</name>
    <dbReference type="NCBI Taxonomy" id="1912877"/>
    <lineage>
        <taxon>Bacteria</taxon>
        <taxon>Pseudomonadati</taxon>
        <taxon>Campylobacterota</taxon>
        <taxon>Epsilonproteobacteria</taxon>
        <taxon>Campylobacterales</taxon>
        <taxon>Arcobacteraceae</taxon>
        <taxon>Arcobacter</taxon>
    </lineage>
</organism>
<dbReference type="AlphaFoldDB" id="A0A363D5Q6"/>
<dbReference type="InterPro" id="IPR008280">
    <property type="entry name" value="Tub_FtsZ_C"/>
</dbReference>
<dbReference type="SUPFAM" id="SSF55307">
    <property type="entry name" value="Tubulin C-terminal domain-like"/>
    <property type="match status" value="1"/>
</dbReference>
<comment type="caution">
    <text evidence="3">The sequence shown here is derived from an EMBL/GenBank/DDBJ whole genome shotgun (WGS) entry which is preliminary data.</text>
</comment>